<comment type="caution">
    <text evidence="3">The sequence shown here is derived from an EMBL/GenBank/DDBJ whole genome shotgun (WGS) entry which is preliminary data.</text>
</comment>
<feature type="compositionally biased region" description="Low complexity" evidence="1">
    <location>
        <begin position="107"/>
        <end position="119"/>
    </location>
</feature>
<evidence type="ECO:0000256" key="2">
    <source>
        <dbReference type="SAM" id="Phobius"/>
    </source>
</evidence>
<evidence type="ECO:0008006" key="5">
    <source>
        <dbReference type="Google" id="ProtNLM"/>
    </source>
</evidence>
<evidence type="ECO:0000313" key="3">
    <source>
        <dbReference type="EMBL" id="MEX5718988.1"/>
    </source>
</evidence>
<proteinExistence type="predicted"/>
<protein>
    <recommendedName>
        <fullName evidence="5">Secreted protein</fullName>
    </recommendedName>
</protein>
<dbReference type="Proteomes" id="UP001560045">
    <property type="component" value="Unassembled WGS sequence"/>
</dbReference>
<dbReference type="EMBL" id="JBFNXQ010000030">
    <property type="protein sequence ID" value="MEX5718988.1"/>
    <property type="molecule type" value="Genomic_DNA"/>
</dbReference>
<gene>
    <name evidence="3" type="ORF">ABQ292_11525</name>
</gene>
<dbReference type="RefSeq" id="WP_369206375.1">
    <property type="nucleotide sequence ID" value="NZ_JBFNXQ010000030.1"/>
</dbReference>
<reference evidence="3 4" key="1">
    <citation type="submission" date="2024-06" db="EMBL/GenBank/DDBJ databases">
        <title>Draft genome sequence of Geodermatophilus badlandi, a novel member of the Geodermatophilaceae isolated from badland sedimentary rocks in the Red desert, Wyoming, USA.</title>
        <authorList>
            <person name="Ben Tekaya S."/>
            <person name="Nouioui I."/>
            <person name="Flores G.M."/>
            <person name="Shaal M.N."/>
            <person name="Bredoire F."/>
            <person name="Basile F."/>
            <person name="Van Diepen L."/>
            <person name="Ward N.L."/>
        </authorList>
    </citation>
    <scope>NUCLEOTIDE SEQUENCE [LARGE SCALE GENOMIC DNA]</scope>
    <source>
        <strain evidence="3 4">WL48A</strain>
    </source>
</reference>
<keyword evidence="4" id="KW-1185">Reference proteome</keyword>
<name>A0ABV3XEH8_9ACTN</name>
<evidence type="ECO:0000313" key="4">
    <source>
        <dbReference type="Proteomes" id="UP001560045"/>
    </source>
</evidence>
<feature type="transmembrane region" description="Helical" evidence="2">
    <location>
        <begin position="83"/>
        <end position="100"/>
    </location>
</feature>
<organism evidence="3 4">
    <name type="scientific">Geodermatophilus maliterrae</name>
    <dbReference type="NCBI Taxonomy" id="3162531"/>
    <lineage>
        <taxon>Bacteria</taxon>
        <taxon>Bacillati</taxon>
        <taxon>Actinomycetota</taxon>
        <taxon>Actinomycetes</taxon>
        <taxon>Geodermatophilales</taxon>
        <taxon>Geodermatophilaceae</taxon>
        <taxon>Geodermatophilus</taxon>
    </lineage>
</organism>
<feature type="compositionally biased region" description="Pro residues" evidence="1">
    <location>
        <begin position="120"/>
        <end position="129"/>
    </location>
</feature>
<feature type="region of interest" description="Disordered" evidence="1">
    <location>
        <begin position="103"/>
        <end position="129"/>
    </location>
</feature>
<sequence>MPLVHRVGAIVLALAAVVIWFAMAPDESSDRSSDIASALADYGPNEARTEGAPQQQVVNGWVAKDLLTVIAEQQNDSVTDERLPALAVLVVLGLALHIATSTRPTTADGAASAPVAPAANPRPEPTPAL</sequence>
<keyword evidence="2" id="KW-0812">Transmembrane</keyword>
<accession>A0ABV3XEH8</accession>
<keyword evidence="2" id="KW-0472">Membrane</keyword>
<evidence type="ECO:0000256" key="1">
    <source>
        <dbReference type="SAM" id="MobiDB-lite"/>
    </source>
</evidence>
<feature type="transmembrane region" description="Helical" evidence="2">
    <location>
        <begin position="7"/>
        <end position="24"/>
    </location>
</feature>
<keyword evidence="2" id="KW-1133">Transmembrane helix</keyword>